<dbReference type="InterPro" id="IPR050708">
    <property type="entry name" value="T6SS_VgrG/RHS"/>
</dbReference>
<sequence length="228" mass="24184">MSANRNTSGSATCPSPWSRAGAASTPCSATTSAPPARLSPAKQVRWQWDNLEPFGANAPNTNPAGVGGFGYNLSFPGQYIDNESGLFYNYHRTYDPKAGRYTQSDPIGLGGGMNTYGYVGGNPLNRIDPRGNNEEIFGILLIAAIAYDAGHNIEYKPGANSDEFIVRIPPPSMWTNGVPLPFPAGIDLTCGIAKTPVGDLGFPKGINFTVDPNVVEKPKISPLIPPLS</sequence>
<evidence type="ECO:0000313" key="2">
    <source>
        <dbReference type="EMBL" id="ASF45337.1"/>
    </source>
</evidence>
<feature type="compositionally biased region" description="Polar residues" evidence="1">
    <location>
        <begin position="1"/>
        <end position="15"/>
    </location>
</feature>
<evidence type="ECO:0008006" key="4">
    <source>
        <dbReference type="Google" id="ProtNLM"/>
    </source>
</evidence>
<dbReference type="OrthoDB" id="5566102at2"/>
<evidence type="ECO:0000313" key="3">
    <source>
        <dbReference type="Proteomes" id="UP000197019"/>
    </source>
</evidence>
<name>A0A1Z4BVI9_9GAMM</name>
<protein>
    <recommendedName>
        <fullName evidence="4">RHS repeat-associated core domain-containing protein</fullName>
    </recommendedName>
</protein>
<reference evidence="2 3" key="1">
    <citation type="submission" date="2017-06" db="EMBL/GenBank/DDBJ databases">
        <title>Genome Sequencing of the methanotroph Methylovulum psychrotolerants str. HV10-M2 isolated from a high-altitude environment.</title>
        <authorList>
            <person name="Mateos-Rivera A."/>
        </authorList>
    </citation>
    <scope>NUCLEOTIDE SEQUENCE [LARGE SCALE GENOMIC DNA]</scope>
    <source>
        <strain evidence="2 3">HV10_M2</strain>
    </source>
</reference>
<dbReference type="InterPro" id="IPR022385">
    <property type="entry name" value="Rhs_assc_core"/>
</dbReference>
<feature type="region of interest" description="Disordered" evidence="1">
    <location>
        <begin position="1"/>
        <end position="40"/>
    </location>
</feature>
<dbReference type="NCBIfam" id="TIGR03696">
    <property type="entry name" value="Rhs_assc_core"/>
    <property type="match status" value="1"/>
</dbReference>
<dbReference type="EMBL" id="CP022129">
    <property type="protein sequence ID" value="ASF45337.1"/>
    <property type="molecule type" value="Genomic_DNA"/>
</dbReference>
<dbReference type="KEGG" id="mpsy:CEK71_04235"/>
<dbReference type="PANTHER" id="PTHR32305">
    <property type="match status" value="1"/>
</dbReference>
<dbReference type="Gene3D" id="2.180.10.10">
    <property type="entry name" value="RHS repeat-associated core"/>
    <property type="match status" value="1"/>
</dbReference>
<evidence type="ECO:0000256" key="1">
    <source>
        <dbReference type="SAM" id="MobiDB-lite"/>
    </source>
</evidence>
<dbReference type="Proteomes" id="UP000197019">
    <property type="component" value="Chromosome"/>
</dbReference>
<accession>A0A1Z4BVI9</accession>
<keyword evidence="3" id="KW-1185">Reference proteome</keyword>
<dbReference type="PANTHER" id="PTHR32305:SF15">
    <property type="entry name" value="PROTEIN RHSA-RELATED"/>
    <property type="match status" value="1"/>
</dbReference>
<proteinExistence type="predicted"/>
<dbReference type="PRINTS" id="PR00394">
    <property type="entry name" value="RHSPROTEIN"/>
</dbReference>
<feature type="compositionally biased region" description="Low complexity" evidence="1">
    <location>
        <begin position="20"/>
        <end position="36"/>
    </location>
</feature>
<gene>
    <name evidence="2" type="ORF">CEK71_04235</name>
</gene>
<dbReference type="AlphaFoldDB" id="A0A1Z4BVI9"/>
<organism evidence="2 3">
    <name type="scientific">Methylovulum psychrotolerans</name>
    <dbReference type="NCBI Taxonomy" id="1704499"/>
    <lineage>
        <taxon>Bacteria</taxon>
        <taxon>Pseudomonadati</taxon>
        <taxon>Pseudomonadota</taxon>
        <taxon>Gammaproteobacteria</taxon>
        <taxon>Methylococcales</taxon>
        <taxon>Methylococcaceae</taxon>
        <taxon>Methylovulum</taxon>
    </lineage>
</organism>